<evidence type="ECO:0000256" key="1">
    <source>
        <dbReference type="ARBA" id="ARBA00000822"/>
    </source>
</evidence>
<keyword evidence="6 11" id="KW-0378">Hydrolase</keyword>
<keyword evidence="8" id="KW-0119">Carbohydrate metabolism</keyword>
<comment type="caution">
    <text evidence="15">The sequence shown here is derived from an EMBL/GenBank/DDBJ whole genome shotgun (WGS) entry which is preliminary data.</text>
</comment>
<protein>
    <recommendedName>
        <fullName evidence="3">chitinase</fullName>
        <ecNumber evidence="3">3.2.1.14</ecNumber>
    </recommendedName>
</protein>
<evidence type="ECO:0000256" key="13">
    <source>
        <dbReference type="SAM" id="SignalP"/>
    </source>
</evidence>
<keyword evidence="10" id="KW-0624">Polysaccharide degradation</keyword>
<dbReference type="GO" id="GO:0005576">
    <property type="term" value="C:extracellular region"/>
    <property type="evidence" value="ECO:0007669"/>
    <property type="project" value="UniProtKB-SubCell"/>
</dbReference>
<evidence type="ECO:0000313" key="15">
    <source>
        <dbReference type="EMBL" id="KAK7730564.1"/>
    </source>
</evidence>
<accession>A0AAN9TWK4</accession>
<dbReference type="Proteomes" id="UP001320245">
    <property type="component" value="Unassembled WGS sequence"/>
</dbReference>
<dbReference type="AlphaFoldDB" id="A0AAN9TWK4"/>
<evidence type="ECO:0000256" key="12">
    <source>
        <dbReference type="RuleBase" id="RU004453"/>
    </source>
</evidence>
<feature type="domain" description="GH18" evidence="14">
    <location>
        <begin position="39"/>
        <end position="335"/>
    </location>
</feature>
<evidence type="ECO:0000256" key="4">
    <source>
        <dbReference type="ARBA" id="ARBA00022525"/>
    </source>
</evidence>
<evidence type="ECO:0000256" key="11">
    <source>
        <dbReference type="RuleBase" id="RU000489"/>
    </source>
</evidence>
<dbReference type="PANTHER" id="PTHR45708">
    <property type="entry name" value="ENDOCHITINASE"/>
    <property type="match status" value="1"/>
</dbReference>
<dbReference type="GO" id="GO:0008843">
    <property type="term" value="F:endochitinase activity"/>
    <property type="evidence" value="ECO:0007669"/>
    <property type="project" value="UniProtKB-EC"/>
</dbReference>
<comment type="subcellular location">
    <subcellularLocation>
        <location evidence="2">Secreted</location>
    </subcellularLocation>
</comment>
<dbReference type="EMBL" id="JAJSPL020000061">
    <property type="protein sequence ID" value="KAK7730564.1"/>
    <property type="molecule type" value="Genomic_DNA"/>
</dbReference>
<evidence type="ECO:0000256" key="10">
    <source>
        <dbReference type="ARBA" id="ARBA00023326"/>
    </source>
</evidence>
<keyword evidence="7" id="KW-0146">Chitin degradation</keyword>
<dbReference type="GO" id="GO:0006032">
    <property type="term" value="P:chitin catabolic process"/>
    <property type="evidence" value="ECO:0007669"/>
    <property type="project" value="UniProtKB-KW"/>
</dbReference>
<dbReference type="GO" id="GO:0000272">
    <property type="term" value="P:polysaccharide catabolic process"/>
    <property type="evidence" value="ECO:0007669"/>
    <property type="project" value="UniProtKB-KW"/>
</dbReference>
<keyword evidence="16" id="KW-1185">Reference proteome</keyword>
<proteinExistence type="inferred from homology"/>
<dbReference type="Gene3D" id="3.20.20.80">
    <property type="entry name" value="Glycosidases"/>
    <property type="match status" value="1"/>
</dbReference>
<evidence type="ECO:0000313" key="16">
    <source>
        <dbReference type="Proteomes" id="UP001320245"/>
    </source>
</evidence>
<keyword evidence="13" id="KW-0732">Signal</keyword>
<evidence type="ECO:0000256" key="9">
    <source>
        <dbReference type="ARBA" id="ARBA00023295"/>
    </source>
</evidence>
<comment type="similarity">
    <text evidence="12">Belongs to the glycosyl hydrolase 18 family.</text>
</comment>
<evidence type="ECO:0000256" key="8">
    <source>
        <dbReference type="ARBA" id="ARBA00023277"/>
    </source>
</evidence>
<evidence type="ECO:0000256" key="6">
    <source>
        <dbReference type="ARBA" id="ARBA00022801"/>
    </source>
</evidence>
<dbReference type="InterPro" id="IPR017853">
    <property type="entry name" value="GH"/>
</dbReference>
<dbReference type="GO" id="GO:0008061">
    <property type="term" value="F:chitin binding"/>
    <property type="evidence" value="ECO:0007669"/>
    <property type="project" value="UniProtKB-KW"/>
</dbReference>
<dbReference type="PROSITE" id="PS51910">
    <property type="entry name" value="GH18_2"/>
    <property type="match status" value="1"/>
</dbReference>
<dbReference type="PANTHER" id="PTHR45708:SF49">
    <property type="entry name" value="ENDOCHITINASE"/>
    <property type="match status" value="1"/>
</dbReference>
<dbReference type="Pfam" id="PF00704">
    <property type="entry name" value="Glyco_hydro_18"/>
    <property type="match status" value="1"/>
</dbReference>
<comment type="catalytic activity">
    <reaction evidence="1">
        <text>Random endo-hydrolysis of N-acetyl-beta-D-glucosaminide (1-&gt;4)-beta-linkages in chitin and chitodextrins.</text>
        <dbReference type="EC" id="3.2.1.14"/>
    </reaction>
</comment>
<name>A0AAN9TWK4_9PEZI</name>
<feature type="signal peptide" evidence="13">
    <location>
        <begin position="1"/>
        <end position="18"/>
    </location>
</feature>
<evidence type="ECO:0000256" key="5">
    <source>
        <dbReference type="ARBA" id="ARBA00022669"/>
    </source>
</evidence>
<gene>
    <name evidence="15" type="primary">CHT2_3</name>
    <name evidence="15" type="ORF">SLS53_008954</name>
</gene>
<keyword evidence="9 11" id="KW-0326">Glycosidase</keyword>
<feature type="chain" id="PRO_5042935755" description="chitinase" evidence="13">
    <location>
        <begin position="19"/>
        <end position="335"/>
    </location>
</feature>
<keyword evidence="4" id="KW-0964">Secreted</keyword>
<keyword evidence="5" id="KW-0147">Chitin-binding</keyword>
<dbReference type="SUPFAM" id="SSF51445">
    <property type="entry name" value="(Trans)glycosidases"/>
    <property type="match status" value="1"/>
</dbReference>
<evidence type="ECO:0000256" key="3">
    <source>
        <dbReference type="ARBA" id="ARBA00012729"/>
    </source>
</evidence>
<dbReference type="PROSITE" id="PS01095">
    <property type="entry name" value="GH18_1"/>
    <property type="match status" value="1"/>
</dbReference>
<organism evidence="15 16">
    <name type="scientific">Cytospora paraplurivora</name>
    <dbReference type="NCBI Taxonomy" id="2898453"/>
    <lineage>
        <taxon>Eukaryota</taxon>
        <taxon>Fungi</taxon>
        <taxon>Dikarya</taxon>
        <taxon>Ascomycota</taxon>
        <taxon>Pezizomycotina</taxon>
        <taxon>Sordariomycetes</taxon>
        <taxon>Sordariomycetidae</taxon>
        <taxon>Diaporthales</taxon>
        <taxon>Cytosporaceae</taxon>
        <taxon>Cytospora</taxon>
    </lineage>
</organism>
<evidence type="ECO:0000256" key="7">
    <source>
        <dbReference type="ARBA" id="ARBA00023024"/>
    </source>
</evidence>
<sequence length="335" mass="35252">MKSQTFAALSLAASVVSAAPYEPQFSKHSIKRASGIADGSVATFWGQSTENLSDVCANDNFDIVIMAFITSLNPPKLNLGKDTGSASSAQSAKSGWGLFDGTKAGTSGKSLADQISGCQKAGRKVMISFGGDERYSNAKFSSSADAKTAADYLWNLFLGGTESQDLRPFGSDVVLDGVDLDNETGDGSHYIDLVTELRSKMSSDSSKSYYISADPVCSEYTRSDASIPDEILPKLDFVNVQFYNNQQQGIGGSAFQTTLQGWEKKLTSASPSPKLFLGIPGGTGAASTNVQSATEIKSTIQSAKNSTDFGGVMIWDAGYAMANTGFPDAVKNALA</sequence>
<dbReference type="InterPro" id="IPR001579">
    <property type="entry name" value="Glyco_hydro_18_chit_AS"/>
</dbReference>
<dbReference type="InterPro" id="IPR001223">
    <property type="entry name" value="Glyco_hydro18_cat"/>
</dbReference>
<dbReference type="EC" id="3.2.1.14" evidence="3"/>
<reference evidence="15 16" key="1">
    <citation type="journal article" date="2023" name="PLoS ONE">
        <title>Cytospora paraplurivora sp. nov. isolated from orchards with fruit tree decline syndrome in Ontario, Canada.</title>
        <authorList>
            <person name="Ilyukhin E."/>
            <person name="Nguyen H.D.T."/>
            <person name="Castle A.J."/>
            <person name="Ellouze W."/>
        </authorList>
    </citation>
    <scope>NUCLEOTIDE SEQUENCE [LARGE SCALE GENOMIC DNA]</scope>
    <source>
        <strain evidence="15 16">FDS-564</strain>
    </source>
</reference>
<evidence type="ECO:0000256" key="2">
    <source>
        <dbReference type="ARBA" id="ARBA00004613"/>
    </source>
</evidence>
<evidence type="ECO:0000259" key="14">
    <source>
        <dbReference type="PROSITE" id="PS51910"/>
    </source>
</evidence>
<dbReference type="InterPro" id="IPR050542">
    <property type="entry name" value="Glycosyl_Hydrlase18_Chitinase"/>
</dbReference>